<dbReference type="AlphaFoldDB" id="A0A212LTU1"/>
<proteinExistence type="predicted"/>
<evidence type="ECO:0000313" key="1">
    <source>
        <dbReference type="EMBL" id="SCM80819.1"/>
    </source>
</evidence>
<organism evidence="1">
    <name type="scientific">uncultured Sporomusa sp</name>
    <dbReference type="NCBI Taxonomy" id="307249"/>
    <lineage>
        <taxon>Bacteria</taxon>
        <taxon>Bacillati</taxon>
        <taxon>Bacillota</taxon>
        <taxon>Negativicutes</taxon>
        <taxon>Selenomonadales</taxon>
        <taxon>Sporomusaceae</taxon>
        <taxon>Sporomusa</taxon>
        <taxon>environmental samples</taxon>
    </lineage>
</organism>
<sequence>MVRPPARNTILWKTEKWIEGQKKLHKGGEFKEKYVNSAIEINKKTQTKKGV</sequence>
<gene>
    <name evidence="1" type="ORF">KL86SPO_30997</name>
</gene>
<accession>A0A212LTU1</accession>
<dbReference type="EMBL" id="FMJE01000003">
    <property type="protein sequence ID" value="SCM80819.1"/>
    <property type="molecule type" value="Genomic_DNA"/>
</dbReference>
<reference evidence="1" key="1">
    <citation type="submission" date="2016-08" db="EMBL/GenBank/DDBJ databases">
        <authorList>
            <person name="Seilhamer J.J."/>
        </authorList>
    </citation>
    <scope>NUCLEOTIDE SEQUENCE</scope>
    <source>
        <strain evidence="1">86</strain>
    </source>
</reference>
<protein>
    <submittedName>
        <fullName evidence="1">Uncharacterized protein</fullName>
    </submittedName>
</protein>
<name>A0A212LTU1_9FIRM</name>